<keyword evidence="2" id="KW-1185">Reference proteome</keyword>
<dbReference type="Proteomes" id="UP000078534">
    <property type="component" value="Unassembled WGS sequence"/>
</dbReference>
<name>A0A179SS89_9BACI</name>
<evidence type="ECO:0000313" key="1">
    <source>
        <dbReference type="EMBL" id="OAS84168.1"/>
    </source>
</evidence>
<reference evidence="2" key="1">
    <citation type="submission" date="2016-04" db="EMBL/GenBank/DDBJ databases">
        <authorList>
            <person name="Lyu Z."/>
            <person name="Lyu W."/>
        </authorList>
    </citation>
    <scope>NUCLEOTIDE SEQUENCE [LARGE SCALE GENOMIC DNA]</scope>
    <source>
        <strain evidence="2">C44</strain>
    </source>
</reference>
<dbReference type="AlphaFoldDB" id="A0A179SS89"/>
<evidence type="ECO:0000313" key="2">
    <source>
        <dbReference type="Proteomes" id="UP000078534"/>
    </source>
</evidence>
<dbReference type="EMBL" id="LWSG01000033">
    <property type="protein sequence ID" value="OAS84168.1"/>
    <property type="molecule type" value="Genomic_DNA"/>
</dbReference>
<accession>A0A179SS89</accession>
<protein>
    <submittedName>
        <fullName evidence="1">Uncharacterized protein</fullName>
    </submittedName>
</protein>
<sequence length="74" mass="8854">MDNYGIMITMQKTDIQGNGYTEVHVMDFKRERIWKINFNNLDKETIPDTLREYVRENGEKIKAGRWHYSGSNKK</sequence>
<organism evidence="1 2">
    <name type="scientific">Metabacillus litoralis</name>
    <dbReference type="NCBI Taxonomy" id="152268"/>
    <lineage>
        <taxon>Bacteria</taxon>
        <taxon>Bacillati</taxon>
        <taxon>Bacillota</taxon>
        <taxon>Bacilli</taxon>
        <taxon>Bacillales</taxon>
        <taxon>Bacillaceae</taxon>
        <taxon>Metabacillus</taxon>
    </lineage>
</organism>
<comment type="caution">
    <text evidence="1">The sequence shown here is derived from an EMBL/GenBank/DDBJ whole genome shotgun (WGS) entry which is preliminary data.</text>
</comment>
<gene>
    <name evidence="1" type="ORF">A6K24_25705</name>
</gene>
<dbReference type="RefSeq" id="WP_066336220.1">
    <property type="nucleotide sequence ID" value="NZ_LWSG01000033.1"/>
</dbReference>
<proteinExistence type="predicted"/>